<feature type="region of interest" description="Disordered" evidence="2">
    <location>
        <begin position="33"/>
        <end position="53"/>
    </location>
</feature>
<feature type="compositionally biased region" description="Low complexity" evidence="2">
    <location>
        <begin position="98"/>
        <end position="108"/>
    </location>
</feature>
<protein>
    <submittedName>
        <fullName evidence="3">Uncharacterized protein</fullName>
    </submittedName>
</protein>
<dbReference type="KEGG" id="swf:E3E12_01125"/>
<evidence type="ECO:0000256" key="2">
    <source>
        <dbReference type="SAM" id="MobiDB-lite"/>
    </source>
</evidence>
<proteinExistence type="predicted"/>
<keyword evidence="4" id="KW-1185">Reference proteome</keyword>
<reference evidence="3 4" key="1">
    <citation type="submission" date="2019-03" db="EMBL/GenBank/DDBJ databases">
        <title>The complete genome sequence of Swingsia_sp. F3b2 LMG30590(T).</title>
        <authorList>
            <person name="Chua K.-O."/>
            <person name="Chan K.-G."/>
            <person name="See-Too W.-S."/>
        </authorList>
    </citation>
    <scope>NUCLEOTIDE SEQUENCE [LARGE SCALE GENOMIC DNA]</scope>
    <source>
        <strain evidence="3 4">F3b2</strain>
    </source>
</reference>
<accession>A0A4Y6U776</accession>
<dbReference type="AlphaFoldDB" id="A0A4Y6U776"/>
<feature type="region of interest" description="Disordered" evidence="2">
    <location>
        <begin position="98"/>
        <end position="139"/>
    </location>
</feature>
<dbReference type="Gene3D" id="1.20.5.340">
    <property type="match status" value="1"/>
</dbReference>
<dbReference type="EMBL" id="CP038231">
    <property type="protein sequence ID" value="QDH13024.1"/>
    <property type="molecule type" value="Genomic_DNA"/>
</dbReference>
<dbReference type="RefSeq" id="WP_141442667.1">
    <property type="nucleotide sequence ID" value="NZ_CP038231.1"/>
</dbReference>
<evidence type="ECO:0000256" key="1">
    <source>
        <dbReference type="SAM" id="Coils"/>
    </source>
</evidence>
<keyword evidence="1" id="KW-0175">Coiled coil</keyword>
<dbReference type="Proteomes" id="UP000318709">
    <property type="component" value="Chromosome"/>
</dbReference>
<organism evidence="3 4">
    <name type="scientific">Formicincola oecophyllae</name>
    <dbReference type="NCBI Taxonomy" id="2558361"/>
    <lineage>
        <taxon>Bacteria</taxon>
        <taxon>Pseudomonadati</taxon>
        <taxon>Pseudomonadota</taxon>
        <taxon>Alphaproteobacteria</taxon>
        <taxon>Acetobacterales</taxon>
        <taxon>Acetobacteraceae</taxon>
        <taxon>Formicincola</taxon>
    </lineage>
</organism>
<sequence>MAAMTENAKDVFGGVALTCPCPAQAAPCTLLGADHDEEDPVPTGQCPDSNGQKQRLMADDTHISEESMRLALAKLGMGRKDGPTPPDAQPSPARIFARTQARPQAARPSKFAGKVGAQPVGAQADAQRRLGASRPSVGRRRFAAEGTVVVEHQALGPTRAEQRRERQQGKSHAGPRVTVLHTPDENTPEGDMQRLRAGLAAAERRAHDAEAELVLLRQRLRSVETNEGTLRLKLQETEERTNQLTQDLITVRLALEKARAAATPKVAAEGPVGEDESAPSSKRTRGRPRKAPLPRPASQSPEPVQWWKD</sequence>
<gene>
    <name evidence="3" type="ORF">E3E12_01125</name>
</gene>
<name>A0A4Y6U776_9PROT</name>
<evidence type="ECO:0000313" key="4">
    <source>
        <dbReference type="Proteomes" id="UP000318709"/>
    </source>
</evidence>
<feature type="compositionally biased region" description="Basic residues" evidence="2">
    <location>
        <begin position="282"/>
        <end position="292"/>
    </location>
</feature>
<feature type="region of interest" description="Disordered" evidence="2">
    <location>
        <begin position="258"/>
        <end position="309"/>
    </location>
</feature>
<feature type="coiled-coil region" evidence="1">
    <location>
        <begin position="192"/>
        <end position="226"/>
    </location>
</feature>
<feature type="region of interest" description="Disordered" evidence="2">
    <location>
        <begin position="155"/>
        <end position="191"/>
    </location>
</feature>
<evidence type="ECO:0000313" key="3">
    <source>
        <dbReference type="EMBL" id="QDH13024.1"/>
    </source>
</evidence>